<feature type="domain" description="EamA" evidence="7">
    <location>
        <begin position="279"/>
        <end position="421"/>
    </location>
</feature>
<evidence type="ECO:0000313" key="9">
    <source>
        <dbReference type="Proteomes" id="UP000078560"/>
    </source>
</evidence>
<dbReference type="InterPro" id="IPR037185">
    <property type="entry name" value="EmrE-like"/>
</dbReference>
<evidence type="ECO:0000256" key="2">
    <source>
        <dbReference type="ARBA" id="ARBA00022692"/>
    </source>
</evidence>
<dbReference type="SUPFAM" id="SSF103481">
    <property type="entry name" value="Multidrug resistance efflux transporter EmrE"/>
    <property type="match status" value="2"/>
</dbReference>
<dbReference type="Pfam" id="PF00892">
    <property type="entry name" value="EamA"/>
    <property type="match status" value="2"/>
</dbReference>
<dbReference type="InterPro" id="IPR050638">
    <property type="entry name" value="AA-Vitamin_Transporters"/>
</dbReference>
<protein>
    <submittedName>
        <fullName evidence="8">Transporter</fullName>
    </submittedName>
</protein>
<evidence type="ECO:0000256" key="1">
    <source>
        <dbReference type="ARBA" id="ARBA00004141"/>
    </source>
</evidence>
<feature type="compositionally biased region" description="Basic and acidic residues" evidence="5">
    <location>
        <begin position="110"/>
        <end position="130"/>
    </location>
</feature>
<comment type="subcellular location">
    <subcellularLocation>
        <location evidence="1">Membrane</location>
        <topology evidence="1">Multi-pass membrane protein</topology>
    </subcellularLocation>
</comment>
<feature type="transmembrane region" description="Helical" evidence="6">
    <location>
        <begin position="381"/>
        <end position="400"/>
    </location>
</feature>
<evidence type="ECO:0000256" key="5">
    <source>
        <dbReference type="SAM" id="MobiDB-lite"/>
    </source>
</evidence>
<feature type="transmembrane region" description="Helical" evidence="6">
    <location>
        <begin position="227"/>
        <end position="245"/>
    </location>
</feature>
<keyword evidence="3 6" id="KW-1133">Transmembrane helix</keyword>
<feature type="region of interest" description="Disordered" evidence="5">
    <location>
        <begin position="110"/>
        <end position="162"/>
    </location>
</feature>
<dbReference type="EMBL" id="FLQU01000620">
    <property type="protein sequence ID" value="SBS88251.1"/>
    <property type="molecule type" value="Genomic_DNA"/>
</dbReference>
<organism evidence="8 9">
    <name type="scientific">Plasmodium ovale curtisi</name>
    <dbReference type="NCBI Taxonomy" id="864141"/>
    <lineage>
        <taxon>Eukaryota</taxon>
        <taxon>Sar</taxon>
        <taxon>Alveolata</taxon>
        <taxon>Apicomplexa</taxon>
        <taxon>Aconoidasida</taxon>
        <taxon>Haemosporida</taxon>
        <taxon>Plasmodiidae</taxon>
        <taxon>Plasmodium</taxon>
        <taxon>Plasmodium (Plasmodium)</taxon>
    </lineage>
</organism>
<dbReference type="PANTHER" id="PTHR32322">
    <property type="entry name" value="INNER MEMBRANE TRANSPORTER"/>
    <property type="match status" value="1"/>
</dbReference>
<evidence type="ECO:0000259" key="7">
    <source>
        <dbReference type="Pfam" id="PF00892"/>
    </source>
</evidence>
<gene>
    <name evidence="8" type="ORF">POVCU2_0047320</name>
</gene>
<evidence type="ECO:0000313" key="8">
    <source>
        <dbReference type="EMBL" id="SBS88251.1"/>
    </source>
</evidence>
<evidence type="ECO:0000256" key="6">
    <source>
        <dbReference type="SAM" id="Phobius"/>
    </source>
</evidence>
<evidence type="ECO:0000256" key="3">
    <source>
        <dbReference type="ARBA" id="ARBA00022989"/>
    </source>
</evidence>
<feature type="transmembrane region" description="Helical" evidence="6">
    <location>
        <begin position="196"/>
        <end position="221"/>
    </location>
</feature>
<evidence type="ECO:0000256" key="4">
    <source>
        <dbReference type="ARBA" id="ARBA00023136"/>
    </source>
</evidence>
<accession>A0A1A8WAM0</accession>
<proteinExistence type="predicted"/>
<keyword evidence="4 6" id="KW-0472">Membrane</keyword>
<dbReference type="AlphaFoldDB" id="A0A1A8WAM0"/>
<dbReference type="Proteomes" id="UP000078560">
    <property type="component" value="Unassembled WGS sequence"/>
</dbReference>
<name>A0A1A8WAM0_PLAOA</name>
<feature type="transmembrane region" description="Helical" evidence="6">
    <location>
        <begin position="21"/>
        <end position="43"/>
    </location>
</feature>
<feature type="transmembrane region" description="Helical" evidence="6">
    <location>
        <begin position="312"/>
        <end position="334"/>
    </location>
</feature>
<feature type="compositionally biased region" description="Basic and acidic residues" evidence="5">
    <location>
        <begin position="143"/>
        <end position="152"/>
    </location>
</feature>
<dbReference type="InterPro" id="IPR000620">
    <property type="entry name" value="EamA_dom"/>
</dbReference>
<dbReference type="GO" id="GO:0016020">
    <property type="term" value="C:membrane"/>
    <property type="evidence" value="ECO:0007669"/>
    <property type="project" value="UniProtKB-SubCell"/>
</dbReference>
<feature type="domain" description="EamA" evidence="7">
    <location>
        <begin position="194"/>
        <end position="268"/>
    </location>
</feature>
<feature type="transmembrane region" description="Helical" evidence="6">
    <location>
        <begin position="252"/>
        <end position="273"/>
    </location>
</feature>
<feature type="transmembrane region" description="Helical" evidence="6">
    <location>
        <begin position="354"/>
        <end position="374"/>
    </location>
</feature>
<sequence>MKILKVEEFFTKNIENEGGNNLVLLTVNLLLLFSMFLYGINYILMKYFIMINGSIYIFIILRTVLTIPLMLYMYMSKKKEPKKKKLLHNVSEIFDEENGNKKVIEMEKKNEEGEQMHGKKNSNSKEDGSGKIKKKNNNIGKNNKADDGEKQGGNKYNSMDNNNNCNIPEIRVNIENSSTSYFSRLIKNDEKWIPKVALMPMIILSVTGALRQVIVIIALQYTDSHNVAIIQPTIPIFTALMSYYMKIEKMNYITSISIFLSFFGLAITAEIWNMGSFDFGFLLLLSVPVTKGLQVIYINIATKYVSNDIIQFAQMAVLFLITLPFGIFGEIFINDNYNVPREIYNINTNQFLCILYSAVAIIFICWKIQIIALNHLTPITVSLYQSFQPCFTFILARLFLKEQINYNKYIGTVFIVISLILYQKKMEEHADERKEIEGTGPAGAGGADSSNVFKSIYN</sequence>
<dbReference type="PANTHER" id="PTHR32322:SF2">
    <property type="entry name" value="EAMA DOMAIN-CONTAINING PROTEIN"/>
    <property type="match status" value="1"/>
</dbReference>
<reference evidence="9" key="1">
    <citation type="submission" date="2016-05" db="EMBL/GenBank/DDBJ databases">
        <authorList>
            <person name="Naeem Raeece"/>
        </authorList>
    </citation>
    <scope>NUCLEOTIDE SEQUENCE [LARGE SCALE GENOMIC DNA]</scope>
</reference>
<feature type="transmembrane region" description="Helical" evidence="6">
    <location>
        <begin position="55"/>
        <end position="75"/>
    </location>
</feature>
<keyword evidence="2 6" id="KW-0812">Transmembrane</keyword>